<accession>A0A1M6CYN9</accession>
<dbReference type="Proteomes" id="UP000183954">
    <property type="component" value="Unassembled WGS sequence"/>
</dbReference>
<evidence type="ECO:0000313" key="3">
    <source>
        <dbReference type="Proteomes" id="UP000183954"/>
    </source>
</evidence>
<dbReference type="Pfam" id="PF11300">
    <property type="entry name" value="DUF3102"/>
    <property type="match status" value="1"/>
</dbReference>
<dbReference type="EMBL" id="FQXJ01000022">
    <property type="protein sequence ID" value="SHI65993.1"/>
    <property type="molecule type" value="Genomic_DNA"/>
</dbReference>
<evidence type="ECO:0000313" key="2">
    <source>
        <dbReference type="EMBL" id="SHI65993.1"/>
    </source>
</evidence>
<proteinExistence type="predicted"/>
<sequence length="111" mass="12769">MDFSQSRANKLMRIFKEYGAEQLTSSNSDPDPNLNYSQAVLLLGIPKEERAQFILDMDIEGMTKQELRQAVNERTQTRQEKDQALQENADLQKSVEDQRGIITELLRSLPI</sequence>
<dbReference type="AlphaFoldDB" id="A0A1M6CYN9"/>
<evidence type="ECO:0000256" key="1">
    <source>
        <dbReference type="SAM" id="MobiDB-lite"/>
    </source>
</evidence>
<feature type="region of interest" description="Disordered" evidence="1">
    <location>
        <begin position="71"/>
        <end position="93"/>
    </location>
</feature>
<name>A0A1M6CYN9_9FIRM</name>
<protein>
    <submittedName>
        <fullName evidence="2">Uncharacterized protein</fullName>
    </submittedName>
</protein>
<keyword evidence="3" id="KW-1185">Reference proteome</keyword>
<feature type="compositionally biased region" description="Basic and acidic residues" evidence="1">
    <location>
        <begin position="75"/>
        <end position="84"/>
    </location>
</feature>
<organism evidence="2 3">
    <name type="scientific">Desulfosporosinus lacus DSM 15449</name>
    <dbReference type="NCBI Taxonomy" id="1121420"/>
    <lineage>
        <taxon>Bacteria</taxon>
        <taxon>Bacillati</taxon>
        <taxon>Bacillota</taxon>
        <taxon>Clostridia</taxon>
        <taxon>Eubacteriales</taxon>
        <taxon>Desulfitobacteriaceae</taxon>
        <taxon>Desulfosporosinus</taxon>
    </lineage>
</organism>
<dbReference type="STRING" id="1121420.SAMN02746098_04429"/>
<gene>
    <name evidence="2" type="ORF">SAMN02746098_04429</name>
</gene>
<reference evidence="3" key="1">
    <citation type="submission" date="2016-11" db="EMBL/GenBank/DDBJ databases">
        <authorList>
            <person name="Varghese N."/>
            <person name="Submissions S."/>
        </authorList>
    </citation>
    <scope>NUCLEOTIDE SEQUENCE [LARGE SCALE GENOMIC DNA]</scope>
    <source>
        <strain evidence="3">DSM 15449</strain>
    </source>
</reference>
<dbReference type="InterPro" id="IPR021451">
    <property type="entry name" value="DUF3102"/>
</dbReference>